<name>A0ACC2LBD5_PERAE</name>
<dbReference type="EMBL" id="CM056815">
    <property type="protein sequence ID" value="KAJ8630359.1"/>
    <property type="molecule type" value="Genomic_DNA"/>
</dbReference>
<protein>
    <submittedName>
        <fullName evidence="1">Uncharacterized protein</fullName>
    </submittedName>
</protein>
<comment type="caution">
    <text evidence="1">The sequence shown here is derived from an EMBL/GenBank/DDBJ whole genome shotgun (WGS) entry which is preliminary data.</text>
</comment>
<keyword evidence="2" id="KW-1185">Reference proteome</keyword>
<evidence type="ECO:0000313" key="2">
    <source>
        <dbReference type="Proteomes" id="UP001234297"/>
    </source>
</evidence>
<proteinExistence type="predicted"/>
<reference evidence="1 2" key="1">
    <citation type="journal article" date="2022" name="Hortic Res">
        <title>A haplotype resolved chromosomal level avocado genome allows analysis of novel avocado genes.</title>
        <authorList>
            <person name="Nath O."/>
            <person name="Fletcher S.J."/>
            <person name="Hayward A."/>
            <person name="Shaw L.M."/>
            <person name="Masouleh A.K."/>
            <person name="Furtado A."/>
            <person name="Henry R.J."/>
            <person name="Mitter N."/>
        </authorList>
    </citation>
    <scope>NUCLEOTIDE SEQUENCE [LARGE SCALE GENOMIC DNA]</scope>
    <source>
        <strain evidence="2">cv. Hass</strain>
    </source>
</reference>
<accession>A0ACC2LBD5</accession>
<dbReference type="Proteomes" id="UP001234297">
    <property type="component" value="Chromosome 7"/>
</dbReference>
<evidence type="ECO:0000313" key="1">
    <source>
        <dbReference type="EMBL" id="KAJ8630359.1"/>
    </source>
</evidence>
<gene>
    <name evidence="1" type="ORF">MRB53_023682</name>
</gene>
<sequence>MGESLHGAFYFYPRLLSKRNRKEIQSLSRKEEKTQRGGILQAEGRERLVFCSLLAKTNRTRCIELSKPLTNLRLPQGFLQIDEYPPDANRGFDIPSALISFPDLK</sequence>
<organism evidence="1 2">
    <name type="scientific">Persea americana</name>
    <name type="common">Avocado</name>
    <dbReference type="NCBI Taxonomy" id="3435"/>
    <lineage>
        <taxon>Eukaryota</taxon>
        <taxon>Viridiplantae</taxon>
        <taxon>Streptophyta</taxon>
        <taxon>Embryophyta</taxon>
        <taxon>Tracheophyta</taxon>
        <taxon>Spermatophyta</taxon>
        <taxon>Magnoliopsida</taxon>
        <taxon>Magnoliidae</taxon>
        <taxon>Laurales</taxon>
        <taxon>Lauraceae</taxon>
        <taxon>Persea</taxon>
    </lineage>
</organism>